<dbReference type="AlphaFoldDB" id="A0A9P9WXR2"/>
<accession>A0A9P9WXR2</accession>
<dbReference type="EMBL" id="JAFIMR010000002">
    <property type="protein sequence ID" value="KAI1881001.1"/>
    <property type="molecule type" value="Genomic_DNA"/>
</dbReference>
<keyword evidence="1" id="KW-0812">Transmembrane</keyword>
<comment type="caution">
    <text evidence="2">The sequence shown here is derived from an EMBL/GenBank/DDBJ whole genome shotgun (WGS) entry which is preliminary data.</text>
</comment>
<dbReference type="OrthoDB" id="4582561at2759"/>
<organism evidence="2 3">
    <name type="scientific">Neoarthrinium moseri</name>
    <dbReference type="NCBI Taxonomy" id="1658444"/>
    <lineage>
        <taxon>Eukaryota</taxon>
        <taxon>Fungi</taxon>
        <taxon>Dikarya</taxon>
        <taxon>Ascomycota</taxon>
        <taxon>Pezizomycotina</taxon>
        <taxon>Sordariomycetes</taxon>
        <taxon>Xylariomycetidae</taxon>
        <taxon>Amphisphaeriales</taxon>
        <taxon>Apiosporaceae</taxon>
        <taxon>Neoarthrinium</taxon>
    </lineage>
</organism>
<feature type="transmembrane region" description="Helical" evidence="1">
    <location>
        <begin position="332"/>
        <end position="356"/>
    </location>
</feature>
<feature type="transmembrane region" description="Helical" evidence="1">
    <location>
        <begin position="157"/>
        <end position="177"/>
    </location>
</feature>
<name>A0A9P9WXR2_9PEZI</name>
<proteinExistence type="predicted"/>
<keyword evidence="1" id="KW-0472">Membrane</keyword>
<dbReference type="Proteomes" id="UP000829685">
    <property type="component" value="Unassembled WGS sequence"/>
</dbReference>
<evidence type="ECO:0000313" key="3">
    <source>
        <dbReference type="Proteomes" id="UP000829685"/>
    </source>
</evidence>
<keyword evidence="1" id="KW-1133">Transmembrane helix</keyword>
<feature type="transmembrane region" description="Helical" evidence="1">
    <location>
        <begin position="291"/>
        <end position="312"/>
    </location>
</feature>
<reference evidence="2" key="1">
    <citation type="submission" date="2021-03" db="EMBL/GenBank/DDBJ databases">
        <title>Revisited historic fungal species revealed as producer of novel bioactive compounds through whole genome sequencing and comparative genomics.</title>
        <authorList>
            <person name="Vignolle G.A."/>
            <person name="Hochenegger N."/>
            <person name="Mach R.L."/>
            <person name="Mach-Aigner A.R."/>
            <person name="Javad Rahimi M."/>
            <person name="Salim K.A."/>
            <person name="Chan C.M."/>
            <person name="Lim L.B.L."/>
            <person name="Cai F."/>
            <person name="Druzhinina I.S."/>
            <person name="U'Ren J.M."/>
            <person name="Derntl C."/>
        </authorList>
    </citation>
    <scope>NUCLEOTIDE SEQUENCE</scope>
    <source>
        <strain evidence="2">TUCIM 5799</strain>
    </source>
</reference>
<feature type="transmembrane region" description="Helical" evidence="1">
    <location>
        <begin position="189"/>
        <end position="209"/>
    </location>
</feature>
<evidence type="ECO:0000313" key="2">
    <source>
        <dbReference type="EMBL" id="KAI1881001.1"/>
    </source>
</evidence>
<sequence length="395" mass="44382">MDTPVDIATSWTAPAFSDLNISGCSAMVEYYAGSILVLDQVDEGDFSTKSKVGDVGIILNFLDHLVPDNWPNRSRENPAYAPNLMAWYNDVWSNQTYFETAEYNSVLNKTFSLALDCNYTICDKLNVRGDPDISGRGMLVTYCLAAFRVSVNSFLDAALIFAASMLGAALARFSVIYEPDIASLSQWRFLRLFLWTLVIALSIAVKVICVSTLDDILPRGGNDYDMILSRLRKTGFPRASIWQSVCDDTSLTTRMRDLITVGHIIQGPENGKSISKDSTSLLKYWGRISSVLRTLMGAIYTVAMWVFIYYVMEYRDLVKLRAPSTDEDSEWSFGQVLALGQWIPTVLAFIVTMKLGEEQEMNERLMPGYEVVKTNEADGNERTNHLEEVRARETV</sequence>
<protein>
    <submittedName>
        <fullName evidence="2">Uncharacterized protein</fullName>
    </submittedName>
</protein>
<gene>
    <name evidence="2" type="ORF">JX265_001241</name>
</gene>
<evidence type="ECO:0000256" key="1">
    <source>
        <dbReference type="SAM" id="Phobius"/>
    </source>
</evidence>
<keyword evidence="3" id="KW-1185">Reference proteome</keyword>